<sequence>MRVKQMHDRLMIADAQEAQWGKVAQTMNDNAKTMDKLTQARIDRAKDMTAVDDLKSYGEITEAHAEGIRTLTPVFATLYASMSDPQKKQADMMFRHGDRRGDRHGMYKNRHHKRGPNLPPAN</sequence>
<dbReference type="GO" id="GO:0042597">
    <property type="term" value="C:periplasmic space"/>
    <property type="evidence" value="ECO:0007669"/>
    <property type="project" value="InterPro"/>
</dbReference>
<dbReference type="Pfam" id="PF07813">
    <property type="entry name" value="LTXXQ"/>
    <property type="match status" value="1"/>
</dbReference>
<dbReference type="AlphaFoldDB" id="A0A935MW21"/>
<dbReference type="Proteomes" id="UP000739411">
    <property type="component" value="Unassembled WGS sequence"/>
</dbReference>
<dbReference type="InterPro" id="IPR012899">
    <property type="entry name" value="LTXXQ"/>
</dbReference>
<feature type="region of interest" description="Disordered" evidence="1">
    <location>
        <begin position="97"/>
        <end position="122"/>
    </location>
</feature>
<proteinExistence type="predicted"/>
<organism evidence="2 3">
    <name type="scientific">Candidatus Dechloromonas phosphorivorans</name>
    <dbReference type="NCBI Taxonomy" id="2899244"/>
    <lineage>
        <taxon>Bacteria</taxon>
        <taxon>Pseudomonadati</taxon>
        <taxon>Pseudomonadota</taxon>
        <taxon>Betaproteobacteria</taxon>
        <taxon>Rhodocyclales</taxon>
        <taxon>Azonexaceae</taxon>
        <taxon>Dechloromonas</taxon>
    </lineage>
</organism>
<comment type="caution">
    <text evidence="2">The sequence shown here is derived from an EMBL/GenBank/DDBJ whole genome shotgun (WGS) entry which is preliminary data.</text>
</comment>
<gene>
    <name evidence="2" type="ORF">IPJ38_09675</name>
</gene>
<feature type="compositionally biased region" description="Basic residues" evidence="1">
    <location>
        <begin position="106"/>
        <end position="115"/>
    </location>
</feature>
<evidence type="ECO:0000256" key="1">
    <source>
        <dbReference type="SAM" id="MobiDB-lite"/>
    </source>
</evidence>
<protein>
    <submittedName>
        <fullName evidence="2">Spy/CpxP family protein refolding chaperone</fullName>
    </submittedName>
</protein>
<accession>A0A935MW21</accession>
<dbReference type="EMBL" id="JADJMS010000019">
    <property type="protein sequence ID" value="MBK7415322.1"/>
    <property type="molecule type" value="Genomic_DNA"/>
</dbReference>
<evidence type="ECO:0000313" key="2">
    <source>
        <dbReference type="EMBL" id="MBK7415322.1"/>
    </source>
</evidence>
<evidence type="ECO:0000313" key="3">
    <source>
        <dbReference type="Proteomes" id="UP000739411"/>
    </source>
</evidence>
<reference evidence="2 3" key="1">
    <citation type="submission" date="2020-10" db="EMBL/GenBank/DDBJ databases">
        <title>Connecting structure to function with the recovery of over 1000 high-quality activated sludge metagenome-assembled genomes encoding full-length rRNA genes using long-read sequencing.</title>
        <authorList>
            <person name="Singleton C.M."/>
            <person name="Petriglieri F."/>
            <person name="Kristensen J.M."/>
            <person name="Kirkegaard R.H."/>
            <person name="Michaelsen T.Y."/>
            <person name="Andersen M.H."/>
            <person name="Karst S.M."/>
            <person name="Dueholm M.S."/>
            <person name="Nielsen P.H."/>
            <person name="Albertsen M."/>
        </authorList>
    </citation>
    <scope>NUCLEOTIDE SEQUENCE [LARGE SCALE GENOMIC DNA]</scope>
    <source>
        <strain evidence="2">EsbW_18-Q3-R4-48_BATAC.463</strain>
    </source>
</reference>
<name>A0A935MW21_9RHOO</name>